<feature type="transmembrane region" description="Helical" evidence="9">
    <location>
        <begin position="328"/>
        <end position="347"/>
    </location>
</feature>
<evidence type="ECO:0000256" key="1">
    <source>
        <dbReference type="ARBA" id="ARBA00022448"/>
    </source>
</evidence>
<evidence type="ECO:0000313" key="11">
    <source>
        <dbReference type="Proteomes" id="UP000823629"/>
    </source>
</evidence>
<feature type="transmembrane region" description="Helical" evidence="9">
    <location>
        <begin position="305"/>
        <end position="322"/>
    </location>
</feature>
<dbReference type="EMBL" id="JADING010000060">
    <property type="protein sequence ID" value="MBO8414261.1"/>
    <property type="molecule type" value="Genomic_DNA"/>
</dbReference>
<comment type="caution">
    <text evidence="10">The sequence shown here is derived from an EMBL/GenBank/DDBJ whole genome shotgun (WGS) entry which is preliminary data.</text>
</comment>
<keyword evidence="7 9" id="KW-1133">Transmembrane helix</keyword>
<proteinExistence type="predicted"/>
<evidence type="ECO:0000313" key="10">
    <source>
        <dbReference type="EMBL" id="MBO8414261.1"/>
    </source>
</evidence>
<keyword evidence="8 9" id="KW-0472">Membrane</keyword>
<feature type="transmembrane region" description="Helical" evidence="9">
    <location>
        <begin position="47"/>
        <end position="71"/>
    </location>
</feature>
<gene>
    <name evidence="10" type="ORF">IAC78_02110</name>
</gene>
<feature type="transmembrane region" description="Helical" evidence="9">
    <location>
        <begin position="275"/>
        <end position="293"/>
    </location>
</feature>
<evidence type="ECO:0000256" key="7">
    <source>
        <dbReference type="ARBA" id="ARBA00022989"/>
    </source>
</evidence>
<dbReference type="Proteomes" id="UP000823629">
    <property type="component" value="Unassembled WGS sequence"/>
</dbReference>
<feature type="non-terminal residue" evidence="10">
    <location>
        <position position="591"/>
    </location>
</feature>
<keyword evidence="5 9" id="KW-0812">Transmembrane</keyword>
<dbReference type="AlphaFoldDB" id="A0A9D9GRK0"/>
<keyword evidence="6" id="KW-1278">Translocase</keyword>
<evidence type="ECO:0000256" key="5">
    <source>
        <dbReference type="ARBA" id="ARBA00022692"/>
    </source>
</evidence>
<dbReference type="PANTHER" id="PTHR30578:SF0">
    <property type="entry name" value="ION-TRANSLOCATING OXIDOREDUCTASE COMPLEX SUBUNIT D"/>
    <property type="match status" value="1"/>
</dbReference>
<dbReference type="Pfam" id="PF03116">
    <property type="entry name" value="NQR2_RnfD_RnfE"/>
    <property type="match status" value="1"/>
</dbReference>
<keyword evidence="2" id="KW-0597">Phosphoprotein</keyword>
<organism evidence="10 11">
    <name type="scientific">Candidatus Scatoplasma merdavium</name>
    <dbReference type="NCBI Taxonomy" id="2840932"/>
    <lineage>
        <taxon>Bacteria</taxon>
        <taxon>Bacillati</taxon>
        <taxon>Bacillota</taxon>
        <taxon>Bacilli</taxon>
        <taxon>Bacillales</taxon>
        <taxon>Candidatus Scatoplasma</taxon>
    </lineage>
</organism>
<reference evidence="10" key="1">
    <citation type="submission" date="2020-10" db="EMBL/GenBank/DDBJ databases">
        <authorList>
            <person name="Gilroy R."/>
        </authorList>
    </citation>
    <scope>NUCLEOTIDE SEQUENCE</scope>
    <source>
        <strain evidence="10">1748</strain>
    </source>
</reference>
<name>A0A9D9GRK0_9BACL</name>
<evidence type="ECO:0000256" key="8">
    <source>
        <dbReference type="ARBA" id="ARBA00023136"/>
    </source>
</evidence>
<dbReference type="GO" id="GO:0005886">
    <property type="term" value="C:plasma membrane"/>
    <property type="evidence" value="ECO:0007669"/>
    <property type="project" value="TreeGrafter"/>
</dbReference>
<feature type="transmembrane region" description="Helical" evidence="9">
    <location>
        <begin position="354"/>
        <end position="378"/>
    </location>
</feature>
<evidence type="ECO:0000256" key="3">
    <source>
        <dbReference type="ARBA" id="ARBA00022630"/>
    </source>
</evidence>
<feature type="transmembrane region" description="Helical" evidence="9">
    <location>
        <begin position="20"/>
        <end position="41"/>
    </location>
</feature>
<feature type="transmembrane region" description="Helical" evidence="9">
    <location>
        <begin position="121"/>
        <end position="140"/>
    </location>
</feature>
<evidence type="ECO:0000256" key="9">
    <source>
        <dbReference type="SAM" id="Phobius"/>
    </source>
</evidence>
<feature type="transmembrane region" description="Helical" evidence="9">
    <location>
        <begin position="223"/>
        <end position="241"/>
    </location>
</feature>
<dbReference type="GO" id="GO:0055085">
    <property type="term" value="P:transmembrane transport"/>
    <property type="evidence" value="ECO:0007669"/>
    <property type="project" value="InterPro"/>
</dbReference>
<dbReference type="InterPro" id="IPR004338">
    <property type="entry name" value="NqrB/RnfD"/>
</dbReference>
<feature type="transmembrane region" description="Helical" evidence="9">
    <location>
        <begin position="97"/>
        <end position="115"/>
    </location>
</feature>
<protein>
    <submittedName>
        <fullName evidence="10">RnfABCDGE type electron transport complex subunit D</fullName>
    </submittedName>
</protein>
<reference evidence="10" key="2">
    <citation type="journal article" date="2021" name="PeerJ">
        <title>Extensive microbial diversity within the chicken gut microbiome revealed by metagenomics and culture.</title>
        <authorList>
            <person name="Gilroy R."/>
            <person name="Ravi A."/>
            <person name="Getino M."/>
            <person name="Pursley I."/>
            <person name="Horton D.L."/>
            <person name="Alikhan N.F."/>
            <person name="Baker D."/>
            <person name="Gharbi K."/>
            <person name="Hall N."/>
            <person name="Watson M."/>
            <person name="Adriaenssens E.M."/>
            <person name="Foster-Nyarko E."/>
            <person name="Jarju S."/>
            <person name="Secka A."/>
            <person name="Antonio M."/>
            <person name="Oren A."/>
            <person name="Chaudhuri R.R."/>
            <person name="La Ragione R."/>
            <person name="Hildebrand F."/>
            <person name="Pallen M.J."/>
        </authorList>
    </citation>
    <scope>NUCLEOTIDE SEQUENCE</scope>
    <source>
        <strain evidence="10">1748</strain>
    </source>
</reference>
<evidence type="ECO:0000256" key="4">
    <source>
        <dbReference type="ARBA" id="ARBA00022643"/>
    </source>
</evidence>
<keyword evidence="3" id="KW-0285">Flavoprotein</keyword>
<evidence type="ECO:0000256" key="6">
    <source>
        <dbReference type="ARBA" id="ARBA00022967"/>
    </source>
</evidence>
<evidence type="ECO:0000256" key="2">
    <source>
        <dbReference type="ARBA" id="ARBA00022553"/>
    </source>
</evidence>
<dbReference type="PANTHER" id="PTHR30578">
    <property type="entry name" value="ELECTRON TRANSPORT COMPLEX PROTEIN RNFD"/>
    <property type="match status" value="1"/>
</dbReference>
<accession>A0A9D9GRK0</accession>
<keyword evidence="4" id="KW-0288">FMN</keyword>
<feature type="transmembrane region" description="Helical" evidence="9">
    <location>
        <begin position="248"/>
        <end position="269"/>
    </location>
</feature>
<keyword evidence="1" id="KW-0813">Transport</keyword>
<sequence length="591" mass="63947">MVYKLQKSPHIAKKRSTFSIMLELTAVLAALFIYAVIWNFVAREAEYGIHAIVIGVLSILTCVFADALWALPKLWAKDKEGKLLPVKERLVNWGDKILHSYGYVTGLILALLLPVGASAKIYYVTVISAFIGTFFAKSIFGGFGNNVFNPAIVGRIFAQLAFSSELKTVIGETSFTGVDIASGASITSSLQNGGWTSWFNNASPNISLGDLFLGNYSGTLGETFAFLIIIAGIYLVVRNIIDWRIPVFYLVTIFVASLIMGFASLQGVYSFEFALRQLFIGGALFGAVFCLTDPVTSPTQRAGKIIYAMFAALITLLIRYKASAPEGVAYSILLANIITPLIDKILVGRSNNKLALKASIVSVLGVGSVVFGACYGAFNKTENDYMSINAHLLDNALLEVDGYSETKVELQDEAASTLKEKYRITSEGRWYYSYVVETEDGYSGSVEFATLVSPYDLEAVSYYYIGGDEDSLGLEAAQNISITKNMPFAIGDTLVNGGFASATAYSTYPRIESALKDAINETKMSLGISIELTLEEKINQLTNSINLGAASDIAEVTTEAALIDLKATFTAGGASYYYYEAHSDAEAGYSG</sequence>